<protein>
    <recommendedName>
        <fullName evidence="2">Peptidase C39-like domain-containing protein</fullName>
    </recommendedName>
</protein>
<comment type="caution">
    <text evidence="3">The sequence shown here is derived from an EMBL/GenBank/DDBJ whole genome shotgun (WGS) entry which is preliminary data.</text>
</comment>
<keyword evidence="1" id="KW-0472">Membrane</keyword>
<dbReference type="AntiFam" id="ANF00010">
    <property type="entry name" value="tRNA translation"/>
</dbReference>
<feature type="transmembrane region" description="Helical" evidence="1">
    <location>
        <begin position="68"/>
        <end position="87"/>
    </location>
</feature>
<gene>
    <name evidence="3" type="ORF">UX86_C0003G0004</name>
</gene>
<name>A0A0G1S5W1_9BACT</name>
<evidence type="ECO:0000313" key="4">
    <source>
        <dbReference type="Proteomes" id="UP000034502"/>
    </source>
</evidence>
<feature type="domain" description="Peptidase C39-like" evidence="2">
    <location>
        <begin position="149"/>
        <end position="277"/>
    </location>
</feature>
<accession>A0A0G1S5W1</accession>
<dbReference type="Proteomes" id="UP000034502">
    <property type="component" value="Unassembled WGS sequence"/>
</dbReference>
<dbReference type="InterPro" id="IPR039564">
    <property type="entry name" value="Peptidase_C39-like"/>
</dbReference>
<dbReference type="STRING" id="1618364.UX86_C0003G0004"/>
<dbReference type="Pfam" id="PF13529">
    <property type="entry name" value="Peptidase_C39_2"/>
    <property type="match status" value="1"/>
</dbReference>
<evidence type="ECO:0000313" key="3">
    <source>
        <dbReference type="EMBL" id="KKU64909.1"/>
    </source>
</evidence>
<keyword evidence="1" id="KW-0812">Transmembrane</keyword>
<organism evidence="3 4">
    <name type="scientific">Candidatus Amesbacteria bacterium GW2011_GWC1_47_15</name>
    <dbReference type="NCBI Taxonomy" id="1618364"/>
    <lineage>
        <taxon>Bacteria</taxon>
        <taxon>Candidatus Amesiibacteriota</taxon>
    </lineage>
</organism>
<keyword evidence="1" id="KW-1133">Transmembrane helix</keyword>
<sequence>MAKASITGSRASKIAIDPRLIFCLNIPTNDNCCGKICPPVRLGTWLSWLERTVHIREVGGSNPSVPTILKIISITFVIGFLVVYGFTRSFSTPVSRLLLPSPTVEPEPTIGFSPSLTPLPTPTGVRNKVDNKMDFAAQAPFGDWKDSRQQDGCEEASSYIAVQWGKGLGLTGETMLEKVLDISSYLQEKYGESRDTSARDTVDRIIKGYFSYPSVEYLEDVSLDQIIDILYSGSVIIAPMNGRLLNNPNFTAPGPERHMLVVKGYDPVKKEFITNDPGTRQGKAYVYPQDILYNAIRDYSTGYHIPINGIKKNIIVVSRLSS</sequence>
<evidence type="ECO:0000256" key="1">
    <source>
        <dbReference type="SAM" id="Phobius"/>
    </source>
</evidence>
<dbReference type="EMBL" id="LCNU01000003">
    <property type="protein sequence ID" value="KKU64909.1"/>
    <property type="molecule type" value="Genomic_DNA"/>
</dbReference>
<proteinExistence type="predicted"/>
<dbReference type="AlphaFoldDB" id="A0A0G1S5W1"/>
<reference evidence="3 4" key="1">
    <citation type="journal article" date="2015" name="Nature">
        <title>rRNA introns, odd ribosomes, and small enigmatic genomes across a large radiation of phyla.</title>
        <authorList>
            <person name="Brown C.T."/>
            <person name="Hug L.A."/>
            <person name="Thomas B.C."/>
            <person name="Sharon I."/>
            <person name="Castelle C.J."/>
            <person name="Singh A."/>
            <person name="Wilkins M.J."/>
            <person name="Williams K.H."/>
            <person name="Banfield J.F."/>
        </authorList>
    </citation>
    <scope>NUCLEOTIDE SEQUENCE [LARGE SCALE GENOMIC DNA]</scope>
</reference>
<evidence type="ECO:0000259" key="2">
    <source>
        <dbReference type="Pfam" id="PF13529"/>
    </source>
</evidence>
<dbReference type="Gene3D" id="3.90.70.10">
    <property type="entry name" value="Cysteine proteinases"/>
    <property type="match status" value="1"/>
</dbReference>